<name>A0AAE3EMP6_9FLAO</name>
<dbReference type="RefSeq" id="WP_237238222.1">
    <property type="nucleotide sequence ID" value="NZ_JAKKDU010000001.1"/>
</dbReference>
<evidence type="ECO:0000313" key="1">
    <source>
        <dbReference type="EMBL" id="MCF7566869.1"/>
    </source>
</evidence>
<comment type="caution">
    <text evidence="1">The sequence shown here is derived from an EMBL/GenBank/DDBJ whole genome shotgun (WGS) entry which is preliminary data.</text>
</comment>
<evidence type="ECO:0000313" key="2">
    <source>
        <dbReference type="Proteomes" id="UP001199795"/>
    </source>
</evidence>
<reference evidence="1" key="1">
    <citation type="submission" date="2022-01" db="EMBL/GenBank/DDBJ databases">
        <title>Draft genome sequence of Sabulilitoribacter arenilitoris KCTC 52401.</title>
        <authorList>
            <person name="Oh J.-S."/>
        </authorList>
    </citation>
    <scope>NUCLEOTIDE SEQUENCE</scope>
    <source>
        <strain evidence="1">HMF6543</strain>
    </source>
</reference>
<keyword evidence="2" id="KW-1185">Reference proteome</keyword>
<dbReference type="EMBL" id="JAKKDU010000001">
    <property type="protein sequence ID" value="MCF7566869.1"/>
    <property type="molecule type" value="Genomic_DNA"/>
</dbReference>
<dbReference type="AlphaFoldDB" id="A0AAE3EMP6"/>
<sequence length="51" mass="5617">MAYTRVTQEEVTLNKLVDNGTNGGCLITELTTTLKIDANTDPNWIKTNCCV</sequence>
<organism evidence="1 2">
    <name type="scientific">Wocania arenilitoris</name>
    <dbReference type="NCBI Taxonomy" id="2044858"/>
    <lineage>
        <taxon>Bacteria</taxon>
        <taxon>Pseudomonadati</taxon>
        <taxon>Bacteroidota</taxon>
        <taxon>Flavobacteriia</taxon>
        <taxon>Flavobacteriales</taxon>
        <taxon>Flavobacteriaceae</taxon>
        <taxon>Wocania</taxon>
    </lineage>
</organism>
<dbReference type="Proteomes" id="UP001199795">
    <property type="component" value="Unassembled WGS sequence"/>
</dbReference>
<proteinExistence type="predicted"/>
<protein>
    <submittedName>
        <fullName evidence="1">Uncharacterized protein</fullName>
    </submittedName>
</protein>
<accession>A0AAE3EMP6</accession>
<gene>
    <name evidence="1" type="ORF">L3X37_00625</name>
</gene>